<organism evidence="1 2">
    <name type="scientific">Symbiodinium necroappetens</name>
    <dbReference type="NCBI Taxonomy" id="1628268"/>
    <lineage>
        <taxon>Eukaryota</taxon>
        <taxon>Sar</taxon>
        <taxon>Alveolata</taxon>
        <taxon>Dinophyceae</taxon>
        <taxon>Suessiales</taxon>
        <taxon>Symbiodiniaceae</taxon>
        <taxon>Symbiodinium</taxon>
    </lineage>
</organism>
<feature type="non-terminal residue" evidence="1">
    <location>
        <position position="1"/>
    </location>
</feature>
<dbReference type="OrthoDB" id="409851at2759"/>
<keyword evidence="2" id="KW-1185">Reference proteome</keyword>
<evidence type="ECO:0000313" key="2">
    <source>
        <dbReference type="Proteomes" id="UP000601435"/>
    </source>
</evidence>
<dbReference type="Proteomes" id="UP000601435">
    <property type="component" value="Unassembled WGS sequence"/>
</dbReference>
<comment type="caution">
    <text evidence="1">The sequence shown here is derived from an EMBL/GenBank/DDBJ whole genome shotgun (WGS) entry which is preliminary data.</text>
</comment>
<accession>A0A813BUT3</accession>
<evidence type="ECO:0000313" key="1">
    <source>
        <dbReference type="EMBL" id="CAE7925010.1"/>
    </source>
</evidence>
<sequence>MQRLHAPCWVTGKEASSSSERRLVDGDKAWACSCDISVRLVDAGPYKPDPSAKLSASPFHMTHDSATGYIGDWDLVSPFVNLKTLPEELPGLLGWVGKHPDELVIISASHCGHKGPIEYDSKNCTDEEFVKPFTDAGHVIHIYGDCLTSSWKRSVDSIEKVKPYVVKTMAKERGCGDPFIVQSSMQQTLQKLCVMQSFQLNKDIASWIQNSDLYDGVNFLEINTICTYGMTISSALGATISKTDADTLHEALQGELPGMSEGLSVART</sequence>
<proteinExistence type="predicted"/>
<dbReference type="AlphaFoldDB" id="A0A813BUT3"/>
<gene>
    <name evidence="1" type="primary">HERC1</name>
    <name evidence="1" type="ORF">SNEC2469_LOCUS31998</name>
</gene>
<protein>
    <submittedName>
        <fullName evidence="1">HERC1 protein</fullName>
    </submittedName>
</protein>
<name>A0A813BUT3_9DINO</name>
<dbReference type="EMBL" id="CAJNJA010079375">
    <property type="protein sequence ID" value="CAE7925010.1"/>
    <property type="molecule type" value="Genomic_DNA"/>
</dbReference>
<reference evidence="1" key="1">
    <citation type="submission" date="2021-02" db="EMBL/GenBank/DDBJ databases">
        <authorList>
            <person name="Dougan E. K."/>
            <person name="Rhodes N."/>
            <person name="Thang M."/>
            <person name="Chan C."/>
        </authorList>
    </citation>
    <scope>NUCLEOTIDE SEQUENCE</scope>
</reference>